<dbReference type="PANTHER" id="PTHR30451:SF5">
    <property type="entry name" value="SLR0019 PROTEIN"/>
    <property type="match status" value="1"/>
</dbReference>
<accession>A0A7Y2WCD9</accession>
<evidence type="ECO:0000313" key="2">
    <source>
        <dbReference type="EMBL" id="NNH79312.1"/>
    </source>
</evidence>
<organism evidence="2 3">
    <name type="scientific">Acinetobacter terrae</name>
    <dbReference type="NCBI Taxonomy" id="2731247"/>
    <lineage>
        <taxon>Bacteria</taxon>
        <taxon>Pseudomonadati</taxon>
        <taxon>Pseudomonadota</taxon>
        <taxon>Gammaproteobacteria</taxon>
        <taxon>Moraxellales</taxon>
        <taxon>Moraxellaceae</taxon>
        <taxon>Acinetobacter</taxon>
        <taxon>Acinetobacter Taxon 24</taxon>
    </lineage>
</organism>
<name>A0A7Y2WCD9_9GAMM</name>
<dbReference type="InterPro" id="IPR000015">
    <property type="entry name" value="Fimb_usher"/>
</dbReference>
<dbReference type="EMBL" id="JABERL010000077">
    <property type="protein sequence ID" value="NNH79312.1"/>
    <property type="molecule type" value="Genomic_DNA"/>
</dbReference>
<dbReference type="InterPro" id="IPR042186">
    <property type="entry name" value="FimD_plug_dom"/>
</dbReference>
<sequence length="793" mass="84945">MQSMWISVSYAVELTDIVSANIADTELAKLDLNNYNASNVDDLDLYLDVTLNGASAGLSHFNYREGQLWANASTLQELGFILPPGISDPVQLHSLTGIKINYDPRRQTVSIIAPLSMLNLATTVLNTNSSKRPQPTASPGILLNYNLYGTQAEHNATSLSAYTELRAFNALGVLSSTALTTENRLTDNTGNGNDWQGRTVRLDTSWSTSFTDRMITVRAGDMLTSALSWTRSTRLGGLQIGTNFDLQPYRTTTPLPSFFGSATLPSAVDLYVNGLKQYSGEVPAGPFEINTAPSFSGAGTAQLVLTDALGQNTTLNFSLYDAHRLLQSGLADWSVELGVVRENYGITSFDYGNDIAASGTWRYGVNNHFSAEAHAEVTNGLSNAGVGGTWLLGSAGGIVFASLAGSENQGQNGTQYSANYSWNNNRFNIGLNTLGTHGDYRDVATQYGTAPANRSEQISTGYSTQSLGNFGLSYNKVAYSQQETTQFASVYWAKSVGQRLSLNFNYNQDLNNSANNSASLGASLSLDRNIYVSSSVQHTDDRNEFVVDVSQSVPSAGGLGWRAQAQHSTGNDDSNAGLAELNYLGRYGQVQAGISSNDGNYFSYASGTGSLVMMGGGIFTARQINSGFAVVSTEGIGNVPVLLQNNNIGTTNSHGRLLVTSLNAYQDNKISIDPMNLPADLRIDKVSLEATPTDRSGILVNFGITPARSASLILKDSNDQPIEIGSQVRLLSKKEASTAIVGFDGEVYLDTLDKHNVLEVTTPSGDVCKIGFDYQKQSDGIPLIGPLICQKAQ</sequence>
<gene>
    <name evidence="2" type="ORF">HLH17_17040</name>
</gene>
<reference evidence="2 3" key="1">
    <citation type="submission" date="2020-04" db="EMBL/GenBank/DDBJ databases">
        <title>Acinetobacter Taxon 24.</title>
        <authorList>
            <person name="Nemec A."/>
            <person name="Radolfova-Krizova L."/>
            <person name="Higgins P.G."/>
            <person name="Spanelova P."/>
        </authorList>
    </citation>
    <scope>NUCLEOTIDE SEQUENCE [LARGE SCALE GENOMIC DNA]</scope>
    <source>
        <strain evidence="2 3">ANC 5380</strain>
    </source>
</reference>
<dbReference type="PANTHER" id="PTHR30451">
    <property type="entry name" value="OUTER MEMBRANE USHER PROTEIN"/>
    <property type="match status" value="1"/>
</dbReference>
<dbReference type="Gene3D" id="2.60.40.3110">
    <property type="match status" value="1"/>
</dbReference>
<dbReference type="Gene3D" id="2.60.40.2610">
    <property type="entry name" value="Outer membrane usher protein FimD, plug domain"/>
    <property type="match status" value="1"/>
</dbReference>
<dbReference type="InterPro" id="IPR025949">
    <property type="entry name" value="PapC-like_C"/>
</dbReference>
<feature type="domain" description="PapC-like C-terminal" evidence="1">
    <location>
        <begin position="714"/>
        <end position="775"/>
    </location>
</feature>
<evidence type="ECO:0000259" key="1">
    <source>
        <dbReference type="Pfam" id="PF13953"/>
    </source>
</evidence>
<dbReference type="InterPro" id="IPR043142">
    <property type="entry name" value="PapC-like_C_sf"/>
</dbReference>
<comment type="caution">
    <text evidence="2">The sequence shown here is derived from an EMBL/GenBank/DDBJ whole genome shotgun (WGS) entry which is preliminary data.</text>
</comment>
<dbReference type="Pfam" id="PF13953">
    <property type="entry name" value="PapC_C"/>
    <property type="match status" value="1"/>
</dbReference>
<evidence type="ECO:0000313" key="3">
    <source>
        <dbReference type="Proteomes" id="UP000569202"/>
    </source>
</evidence>
<dbReference type="GO" id="GO:0015473">
    <property type="term" value="F:fimbrial usher porin activity"/>
    <property type="evidence" value="ECO:0007669"/>
    <property type="project" value="InterPro"/>
</dbReference>
<dbReference type="Gene3D" id="2.60.40.2070">
    <property type="match status" value="1"/>
</dbReference>
<dbReference type="Proteomes" id="UP000569202">
    <property type="component" value="Unassembled WGS sequence"/>
</dbReference>
<protein>
    <submittedName>
        <fullName evidence="2">Fimbrial biogenesis outer membrane usher protein</fullName>
    </submittedName>
</protein>
<dbReference type="GO" id="GO:0009279">
    <property type="term" value="C:cell outer membrane"/>
    <property type="evidence" value="ECO:0007669"/>
    <property type="project" value="TreeGrafter"/>
</dbReference>
<dbReference type="GO" id="GO:0009297">
    <property type="term" value="P:pilus assembly"/>
    <property type="evidence" value="ECO:0007669"/>
    <property type="project" value="InterPro"/>
</dbReference>
<dbReference type="Pfam" id="PF00577">
    <property type="entry name" value="Usher"/>
    <property type="match status" value="1"/>
</dbReference>
<dbReference type="AlphaFoldDB" id="A0A7Y2WCD9"/>
<proteinExistence type="predicted"/>